<comment type="caution">
    <text evidence="1">The sequence shown here is derived from an EMBL/GenBank/DDBJ whole genome shotgun (WGS) entry which is preliminary data.</text>
</comment>
<name>A0A9P5ZQA3_PLEER</name>
<evidence type="ECO:0000313" key="2">
    <source>
        <dbReference type="Proteomes" id="UP000807025"/>
    </source>
</evidence>
<dbReference type="Proteomes" id="UP000807025">
    <property type="component" value="Unassembled WGS sequence"/>
</dbReference>
<proteinExistence type="predicted"/>
<keyword evidence="2" id="KW-1185">Reference proteome</keyword>
<accession>A0A9P5ZQA3</accession>
<dbReference type="AlphaFoldDB" id="A0A9P5ZQA3"/>
<dbReference type="EMBL" id="MU154600">
    <property type="protein sequence ID" value="KAF9492492.1"/>
    <property type="molecule type" value="Genomic_DNA"/>
</dbReference>
<reference evidence="1" key="1">
    <citation type="submission" date="2020-11" db="EMBL/GenBank/DDBJ databases">
        <authorList>
            <consortium name="DOE Joint Genome Institute"/>
            <person name="Ahrendt S."/>
            <person name="Riley R."/>
            <person name="Andreopoulos W."/>
            <person name="Labutti K."/>
            <person name="Pangilinan J."/>
            <person name="Ruiz-Duenas F.J."/>
            <person name="Barrasa J.M."/>
            <person name="Sanchez-Garcia M."/>
            <person name="Camarero S."/>
            <person name="Miyauchi S."/>
            <person name="Serrano A."/>
            <person name="Linde D."/>
            <person name="Babiker R."/>
            <person name="Drula E."/>
            <person name="Ayuso-Fernandez I."/>
            <person name="Pacheco R."/>
            <person name="Padilla G."/>
            <person name="Ferreira P."/>
            <person name="Barriuso J."/>
            <person name="Kellner H."/>
            <person name="Castanera R."/>
            <person name="Alfaro M."/>
            <person name="Ramirez L."/>
            <person name="Pisabarro A.G."/>
            <person name="Kuo A."/>
            <person name="Tritt A."/>
            <person name="Lipzen A."/>
            <person name="He G."/>
            <person name="Yan M."/>
            <person name="Ng V."/>
            <person name="Cullen D."/>
            <person name="Martin F."/>
            <person name="Rosso M.-N."/>
            <person name="Henrissat B."/>
            <person name="Hibbett D."/>
            <person name="Martinez A.T."/>
            <person name="Grigoriev I.V."/>
        </authorList>
    </citation>
    <scope>NUCLEOTIDE SEQUENCE</scope>
    <source>
        <strain evidence="1">ATCC 90797</strain>
    </source>
</reference>
<organism evidence="1 2">
    <name type="scientific">Pleurotus eryngii</name>
    <name type="common">Boletus of the steppes</name>
    <dbReference type="NCBI Taxonomy" id="5323"/>
    <lineage>
        <taxon>Eukaryota</taxon>
        <taxon>Fungi</taxon>
        <taxon>Dikarya</taxon>
        <taxon>Basidiomycota</taxon>
        <taxon>Agaricomycotina</taxon>
        <taxon>Agaricomycetes</taxon>
        <taxon>Agaricomycetidae</taxon>
        <taxon>Agaricales</taxon>
        <taxon>Pleurotineae</taxon>
        <taxon>Pleurotaceae</taxon>
        <taxon>Pleurotus</taxon>
    </lineage>
</organism>
<protein>
    <submittedName>
        <fullName evidence="1">Uncharacterized protein</fullName>
    </submittedName>
</protein>
<dbReference type="OrthoDB" id="3044119at2759"/>
<evidence type="ECO:0000313" key="1">
    <source>
        <dbReference type="EMBL" id="KAF9492492.1"/>
    </source>
</evidence>
<gene>
    <name evidence="1" type="ORF">BDN71DRAFT_1451311</name>
</gene>
<sequence>MQNNDSTVQAQSTFALRDESTNERMEVPLSLLDLIKYEYEKEKIKAAMEVDTTNDDELPPVHRDTSFIGEHDIQVPANPFLTKAQVTELHASIKAAQERWGISYKDAAHRLYLQKMAQVQVEMAEVERLKAMMARCRQLINETIRRHSGRAGST</sequence>